<evidence type="ECO:0000313" key="2">
    <source>
        <dbReference type="Proteomes" id="UP000010953"/>
    </source>
</evidence>
<protein>
    <submittedName>
        <fullName evidence="1">Uncharacterized protein</fullName>
    </submittedName>
</protein>
<dbReference type="AlphaFoldDB" id="M7XXX9"/>
<keyword evidence="2" id="KW-1185">Reference proteome</keyword>
<comment type="caution">
    <text evidence="1">The sequence shown here is derived from an EMBL/GenBank/DDBJ whole genome shotgun (WGS) entry which is preliminary data.</text>
</comment>
<sequence length="96" mass="11216">MISACTPREKLVVHQVIKNFPNVTVIHPDSKTTTSAGRKAKQRNWDFWGRKIINFLRKKTIEKSPKMSRLHQCEFWDTAKSSRQQHAPLALVIKEF</sequence>
<dbReference type="EMBL" id="AMZY02000010">
    <property type="protein sequence ID" value="EMS33332.1"/>
    <property type="molecule type" value="Genomic_DNA"/>
</dbReference>
<accession>M7XXX9</accession>
<gene>
    <name evidence="1" type="ORF">C943_00610</name>
</gene>
<name>M7XXX9_9BACT</name>
<evidence type="ECO:0000313" key="1">
    <source>
        <dbReference type="EMBL" id="EMS33332.1"/>
    </source>
</evidence>
<organism evidence="1 2">
    <name type="scientific">Mariniradius saccharolyticus AK6</name>
    <dbReference type="NCBI Taxonomy" id="1239962"/>
    <lineage>
        <taxon>Bacteria</taxon>
        <taxon>Pseudomonadati</taxon>
        <taxon>Bacteroidota</taxon>
        <taxon>Cytophagia</taxon>
        <taxon>Cytophagales</taxon>
        <taxon>Cyclobacteriaceae</taxon>
        <taxon>Mariniradius</taxon>
    </lineage>
</organism>
<proteinExistence type="predicted"/>
<dbReference type="Proteomes" id="UP000010953">
    <property type="component" value="Unassembled WGS sequence"/>
</dbReference>
<dbReference type="InParanoid" id="M7XXX9"/>
<reference evidence="1" key="1">
    <citation type="submission" date="2013-01" db="EMBL/GenBank/DDBJ databases">
        <title>Genome assembly of Mariniradius saccharolyticus AK6.</title>
        <authorList>
            <person name="Vaidya B."/>
            <person name="Khatri I."/>
            <person name="Tanuku N.R.S."/>
            <person name="Subramanian S."/>
            <person name="Pinnaka A."/>
        </authorList>
    </citation>
    <scope>NUCLEOTIDE SEQUENCE [LARGE SCALE GENOMIC DNA]</scope>
    <source>
        <strain evidence="1">AK6</strain>
    </source>
</reference>